<accession>A0A433D627</accession>
<dbReference type="Gene3D" id="1.20.1270.60">
    <property type="entry name" value="Arfaptin homology (AH) domain/BAR domain"/>
    <property type="match status" value="1"/>
</dbReference>
<dbReference type="EMBL" id="RBNI01006019">
    <property type="protein sequence ID" value="RUP46308.1"/>
    <property type="molecule type" value="Genomic_DNA"/>
</dbReference>
<dbReference type="AlphaFoldDB" id="A0A433D627"/>
<dbReference type="Proteomes" id="UP000268093">
    <property type="component" value="Unassembled WGS sequence"/>
</dbReference>
<dbReference type="InterPro" id="IPR004148">
    <property type="entry name" value="BAR_dom"/>
</dbReference>
<reference evidence="2 3" key="1">
    <citation type="journal article" date="2018" name="New Phytol.">
        <title>Phylogenomics of Endogonaceae and evolution of mycorrhizas within Mucoromycota.</title>
        <authorList>
            <person name="Chang Y."/>
            <person name="Desiro A."/>
            <person name="Na H."/>
            <person name="Sandor L."/>
            <person name="Lipzen A."/>
            <person name="Clum A."/>
            <person name="Barry K."/>
            <person name="Grigoriev I.V."/>
            <person name="Martin F.M."/>
            <person name="Stajich J.E."/>
            <person name="Smith M.E."/>
            <person name="Bonito G."/>
            <person name="Spatafora J.W."/>
        </authorList>
    </citation>
    <scope>NUCLEOTIDE SEQUENCE [LARGE SCALE GENOMIC DNA]</scope>
    <source>
        <strain evidence="2 3">GMNB39</strain>
    </source>
</reference>
<protein>
    <recommendedName>
        <fullName evidence="1">BAR domain-containing protein</fullName>
    </recommendedName>
</protein>
<dbReference type="Pfam" id="PF16746">
    <property type="entry name" value="BAR_3"/>
    <property type="match status" value="1"/>
</dbReference>
<gene>
    <name evidence="2" type="ORF">BC936DRAFT_147104</name>
</gene>
<feature type="domain" description="BAR" evidence="1">
    <location>
        <begin position="4"/>
        <end position="74"/>
    </location>
</feature>
<dbReference type="GO" id="GO:0005737">
    <property type="term" value="C:cytoplasm"/>
    <property type="evidence" value="ECO:0007669"/>
    <property type="project" value="InterPro"/>
</dbReference>
<dbReference type="InterPro" id="IPR027267">
    <property type="entry name" value="AH/BAR_dom_sf"/>
</dbReference>
<organism evidence="2 3">
    <name type="scientific">Jimgerdemannia flammicorona</name>
    <dbReference type="NCBI Taxonomy" id="994334"/>
    <lineage>
        <taxon>Eukaryota</taxon>
        <taxon>Fungi</taxon>
        <taxon>Fungi incertae sedis</taxon>
        <taxon>Mucoromycota</taxon>
        <taxon>Mucoromycotina</taxon>
        <taxon>Endogonomycetes</taxon>
        <taxon>Endogonales</taxon>
        <taxon>Endogonaceae</taxon>
        <taxon>Jimgerdemannia</taxon>
    </lineage>
</organism>
<dbReference type="SUPFAM" id="SSF103657">
    <property type="entry name" value="BAR/IMD domain-like"/>
    <property type="match status" value="1"/>
</dbReference>
<comment type="caution">
    <text evidence="2">The sequence shown here is derived from an EMBL/GenBank/DDBJ whole genome shotgun (WGS) entry which is preliminary data.</text>
</comment>
<evidence type="ECO:0000313" key="3">
    <source>
        <dbReference type="Proteomes" id="UP000268093"/>
    </source>
</evidence>
<evidence type="ECO:0000259" key="1">
    <source>
        <dbReference type="Pfam" id="PF16746"/>
    </source>
</evidence>
<name>A0A433D627_9FUNG</name>
<sequence length="82" mass="9183">MPSLDLKSCEEDSPEFRKRLVAAEDAVSTLETSIKTLVKIARAGNDLANAILFSPEYCNKQRQLAEELNHFAHLQEDPIVGR</sequence>
<proteinExistence type="predicted"/>
<dbReference type="OrthoDB" id="10266696at2759"/>
<keyword evidence="3" id="KW-1185">Reference proteome</keyword>
<evidence type="ECO:0000313" key="2">
    <source>
        <dbReference type="EMBL" id="RUP46308.1"/>
    </source>
</evidence>